<reference evidence="1 2" key="1">
    <citation type="submission" date="2015-04" db="EMBL/GenBank/DDBJ databases">
        <authorList>
            <person name="Syromyatnikov M.Y."/>
            <person name="Popov V.N."/>
        </authorList>
    </citation>
    <scope>NUCLEOTIDE SEQUENCE [LARGE SCALE GENOMIC DNA]</scope>
</reference>
<proteinExistence type="predicted"/>
<keyword evidence="2" id="KW-1185">Reference proteome</keyword>
<sequence length="79" mass="9611">MVISHRKANKELQGSKYAWLKILQIFQTLTYFMRFTISESRIESLEKEGQLDEKRKIESHKNENLKEERKKLKTFFVDF</sequence>
<evidence type="ECO:0000313" key="2">
    <source>
        <dbReference type="Proteomes" id="UP000183832"/>
    </source>
</evidence>
<dbReference type="AlphaFoldDB" id="A0A1J1ID61"/>
<gene>
    <name evidence="1" type="ORF">CLUMA_CG011534</name>
</gene>
<evidence type="ECO:0000313" key="1">
    <source>
        <dbReference type="EMBL" id="CRK98168.1"/>
    </source>
</evidence>
<dbReference type="Proteomes" id="UP000183832">
    <property type="component" value="Unassembled WGS sequence"/>
</dbReference>
<accession>A0A1J1ID61</accession>
<organism evidence="1 2">
    <name type="scientific">Clunio marinus</name>
    <dbReference type="NCBI Taxonomy" id="568069"/>
    <lineage>
        <taxon>Eukaryota</taxon>
        <taxon>Metazoa</taxon>
        <taxon>Ecdysozoa</taxon>
        <taxon>Arthropoda</taxon>
        <taxon>Hexapoda</taxon>
        <taxon>Insecta</taxon>
        <taxon>Pterygota</taxon>
        <taxon>Neoptera</taxon>
        <taxon>Endopterygota</taxon>
        <taxon>Diptera</taxon>
        <taxon>Nematocera</taxon>
        <taxon>Chironomoidea</taxon>
        <taxon>Chironomidae</taxon>
        <taxon>Clunio</taxon>
    </lineage>
</organism>
<protein>
    <submittedName>
        <fullName evidence="1">CLUMA_CG011534, isoform A</fullName>
    </submittedName>
</protein>
<dbReference type="EMBL" id="CVRI01000047">
    <property type="protein sequence ID" value="CRK98168.1"/>
    <property type="molecule type" value="Genomic_DNA"/>
</dbReference>
<name>A0A1J1ID61_9DIPT</name>